<evidence type="ECO:0000256" key="5">
    <source>
        <dbReference type="ARBA" id="ARBA00022946"/>
    </source>
</evidence>
<organism evidence="9 10">
    <name type="scientific">Candidatus Methylacidithermus pantelleriae</name>
    <dbReference type="NCBI Taxonomy" id="2744239"/>
    <lineage>
        <taxon>Bacteria</taxon>
        <taxon>Pseudomonadati</taxon>
        <taxon>Verrucomicrobiota</taxon>
        <taxon>Methylacidiphilae</taxon>
        <taxon>Methylacidiphilales</taxon>
        <taxon>Methylacidiphilaceae</taxon>
        <taxon>Candidatus Methylacidithermus</taxon>
    </lineage>
</organism>
<dbReference type="GO" id="GO:0006508">
    <property type="term" value="P:proteolysis"/>
    <property type="evidence" value="ECO:0007669"/>
    <property type="project" value="UniProtKB-KW"/>
</dbReference>
<evidence type="ECO:0000256" key="3">
    <source>
        <dbReference type="ARBA" id="ARBA00022692"/>
    </source>
</evidence>
<feature type="transmembrane region" description="Helical" evidence="8">
    <location>
        <begin position="330"/>
        <end position="355"/>
    </location>
</feature>
<evidence type="ECO:0000256" key="1">
    <source>
        <dbReference type="ARBA" id="ARBA00004141"/>
    </source>
</evidence>
<dbReference type="GO" id="GO:0016020">
    <property type="term" value="C:membrane"/>
    <property type="evidence" value="ECO:0007669"/>
    <property type="project" value="UniProtKB-SubCell"/>
</dbReference>
<feature type="transmembrane region" description="Helical" evidence="8">
    <location>
        <begin position="224"/>
        <end position="243"/>
    </location>
</feature>
<evidence type="ECO:0000313" key="10">
    <source>
        <dbReference type="Proteomes" id="UP000663859"/>
    </source>
</evidence>
<gene>
    <name evidence="9" type="ORF">MPNT_50091</name>
</gene>
<dbReference type="EMBL" id="CAJNOB010000045">
    <property type="protein sequence ID" value="CAF0702487.1"/>
    <property type="molecule type" value="Genomic_DNA"/>
</dbReference>
<keyword evidence="5" id="KW-0809">Transit peptide</keyword>
<evidence type="ECO:0000256" key="7">
    <source>
        <dbReference type="ARBA" id="ARBA00023136"/>
    </source>
</evidence>
<keyword evidence="4" id="KW-0378">Hydrolase</keyword>
<dbReference type="Proteomes" id="UP000663859">
    <property type="component" value="Unassembled WGS sequence"/>
</dbReference>
<accession>A0A8J2BKF4</accession>
<proteinExistence type="predicted"/>
<keyword evidence="2" id="KW-0645">Protease</keyword>
<evidence type="ECO:0000256" key="4">
    <source>
        <dbReference type="ARBA" id="ARBA00022801"/>
    </source>
</evidence>
<keyword evidence="7 8" id="KW-0472">Membrane</keyword>
<name>A0A8J2BKF4_9BACT</name>
<dbReference type="PANTHER" id="PTHR31412:SF0">
    <property type="entry name" value="ZINC METALLOPROTEASE EGY1, CHLOROPLASTIC-RELATED"/>
    <property type="match status" value="1"/>
</dbReference>
<keyword evidence="6 8" id="KW-1133">Transmembrane helix</keyword>
<feature type="transmembrane region" description="Helical" evidence="8">
    <location>
        <begin position="6"/>
        <end position="24"/>
    </location>
</feature>
<dbReference type="AlphaFoldDB" id="A0A8J2BKF4"/>
<evidence type="ECO:0000256" key="6">
    <source>
        <dbReference type="ARBA" id="ARBA00022989"/>
    </source>
</evidence>
<keyword evidence="3 8" id="KW-0812">Transmembrane</keyword>
<evidence type="ECO:0000313" key="9">
    <source>
        <dbReference type="EMBL" id="CAF0702487.1"/>
    </source>
</evidence>
<comment type="caution">
    <text evidence="9">The sequence shown here is derived from an EMBL/GenBank/DDBJ whole genome shotgun (WGS) entry which is preliminary data.</text>
</comment>
<protein>
    <recommendedName>
        <fullName evidence="11">Peptidase family M50</fullName>
    </recommendedName>
</protein>
<feature type="transmembrane region" description="Helical" evidence="8">
    <location>
        <begin position="375"/>
        <end position="396"/>
    </location>
</feature>
<keyword evidence="10" id="KW-1185">Reference proteome</keyword>
<feature type="transmembrane region" description="Helical" evidence="8">
    <location>
        <begin position="295"/>
        <end position="318"/>
    </location>
</feature>
<comment type="subcellular location">
    <subcellularLocation>
        <location evidence="1">Membrane</location>
        <topology evidence="1">Multi-pass membrane protein</topology>
    </subcellularLocation>
</comment>
<evidence type="ECO:0000256" key="8">
    <source>
        <dbReference type="SAM" id="Phobius"/>
    </source>
</evidence>
<evidence type="ECO:0000256" key="2">
    <source>
        <dbReference type="ARBA" id="ARBA00022670"/>
    </source>
</evidence>
<evidence type="ECO:0008006" key="11">
    <source>
        <dbReference type="Google" id="ProtNLM"/>
    </source>
</evidence>
<sequence length="411" mass="45284">MNTLWIVFVLFCAGYAWIGYVLAFPKKERNEREDDVPALSWETEGPIIEKALEGVIHTRWQGEGPQGTLELVGSLTGIAASEAFDTVRKRLADTQIDVYFLGEEEAQVRLTFQRSHPPQPPSPKLLPSILFFLTLATTAWAGGFHHGITLPLEPSKALLAFQGAWPIWATLLAQDVTRYAIAFLHGIRLGPPYWLPAPLALGTFGSVLPVRHSGVERRGLYDSAAFGVIAGLAVALPCLWFGLKNSSFVSGSPLPFAPGVPLRSSVFFWVFSQLAHGDKVTLEQRAVLDPLAFGGWVGLLVTTLNLLPVSGLNGGWLAHALWGIRALRRISLSTVLFLFLFCLFFWPALLSWVLFLSLLHLGPCRPVQNELASPGWLRTLLGYLLWALAGLVLLPVPPSWKDLWTLHGPYL</sequence>
<reference evidence="9" key="1">
    <citation type="submission" date="2021-02" db="EMBL/GenBank/DDBJ databases">
        <authorList>
            <person name="Cremers G."/>
            <person name="Picone N."/>
        </authorList>
    </citation>
    <scope>NUCLEOTIDE SEQUENCE</scope>
    <source>
        <strain evidence="9">PQ17</strain>
    </source>
</reference>
<dbReference type="GO" id="GO:0008233">
    <property type="term" value="F:peptidase activity"/>
    <property type="evidence" value="ECO:0007669"/>
    <property type="project" value="UniProtKB-KW"/>
</dbReference>
<dbReference type="InterPro" id="IPR044838">
    <property type="entry name" value="EGY1-like"/>
</dbReference>
<dbReference type="RefSeq" id="WP_174582326.1">
    <property type="nucleotide sequence ID" value="NZ_CAJNOB010000045.1"/>
</dbReference>
<dbReference type="PANTHER" id="PTHR31412">
    <property type="entry name" value="ZINC METALLOPROTEASE EGY1"/>
    <property type="match status" value="1"/>
</dbReference>